<comment type="caution">
    <text evidence="1">The sequence shown here is derived from an EMBL/GenBank/DDBJ whole genome shotgun (WGS) entry which is preliminary data.</text>
</comment>
<protein>
    <submittedName>
        <fullName evidence="1">Uncharacterized protein</fullName>
    </submittedName>
</protein>
<accession>A0ACB7TFX2</accession>
<keyword evidence="2" id="KW-1185">Reference proteome</keyword>
<proteinExistence type="predicted"/>
<evidence type="ECO:0000313" key="2">
    <source>
        <dbReference type="Proteomes" id="UP000821845"/>
    </source>
</evidence>
<reference evidence="1" key="1">
    <citation type="submission" date="2020-05" db="EMBL/GenBank/DDBJ databases">
        <title>Large-scale comparative analyses of tick genomes elucidate their genetic diversity and vector capacities.</title>
        <authorList>
            <person name="Jia N."/>
            <person name="Wang J."/>
            <person name="Shi W."/>
            <person name="Du L."/>
            <person name="Sun Y."/>
            <person name="Zhan W."/>
            <person name="Jiang J."/>
            <person name="Wang Q."/>
            <person name="Zhang B."/>
            <person name="Ji P."/>
            <person name="Sakyi L.B."/>
            <person name="Cui X."/>
            <person name="Yuan T."/>
            <person name="Jiang B."/>
            <person name="Yang W."/>
            <person name="Lam T.T.-Y."/>
            <person name="Chang Q."/>
            <person name="Ding S."/>
            <person name="Wang X."/>
            <person name="Zhu J."/>
            <person name="Ruan X."/>
            <person name="Zhao L."/>
            <person name="Wei J."/>
            <person name="Que T."/>
            <person name="Du C."/>
            <person name="Cheng J."/>
            <person name="Dai P."/>
            <person name="Han X."/>
            <person name="Huang E."/>
            <person name="Gao Y."/>
            <person name="Liu J."/>
            <person name="Shao H."/>
            <person name="Ye R."/>
            <person name="Li L."/>
            <person name="Wei W."/>
            <person name="Wang X."/>
            <person name="Wang C."/>
            <person name="Yang T."/>
            <person name="Huo Q."/>
            <person name="Li W."/>
            <person name="Guo W."/>
            <person name="Chen H."/>
            <person name="Zhou L."/>
            <person name="Ni X."/>
            <person name="Tian J."/>
            <person name="Zhou Y."/>
            <person name="Sheng Y."/>
            <person name="Liu T."/>
            <person name="Pan Y."/>
            <person name="Xia L."/>
            <person name="Li J."/>
            <person name="Zhao F."/>
            <person name="Cao W."/>
        </authorList>
    </citation>
    <scope>NUCLEOTIDE SEQUENCE</scope>
    <source>
        <strain evidence="1">Hyas-2018</strain>
    </source>
</reference>
<gene>
    <name evidence="1" type="ORF">HPB50_010670</name>
</gene>
<sequence>MNGWAETQGPLTELQNGFRRNRRGEDNLFVLIQSIEVARRESRGLVACFLDVAKAYDSVPHGHLLSRMEGLSMPPVWIELLRRLYTDNTVEANFGGTRTRPPWRCQCRITTFHFLPLHRNKGCAEKERKGETGPLSTELTGE</sequence>
<name>A0ACB7TFX2_HYAAI</name>
<evidence type="ECO:0000313" key="1">
    <source>
        <dbReference type="EMBL" id="KAH6945920.1"/>
    </source>
</evidence>
<dbReference type="EMBL" id="CM023481">
    <property type="protein sequence ID" value="KAH6945920.1"/>
    <property type="molecule type" value="Genomic_DNA"/>
</dbReference>
<dbReference type="Proteomes" id="UP000821845">
    <property type="component" value="Chromosome 1"/>
</dbReference>
<organism evidence="1 2">
    <name type="scientific">Hyalomma asiaticum</name>
    <name type="common">Tick</name>
    <dbReference type="NCBI Taxonomy" id="266040"/>
    <lineage>
        <taxon>Eukaryota</taxon>
        <taxon>Metazoa</taxon>
        <taxon>Ecdysozoa</taxon>
        <taxon>Arthropoda</taxon>
        <taxon>Chelicerata</taxon>
        <taxon>Arachnida</taxon>
        <taxon>Acari</taxon>
        <taxon>Parasitiformes</taxon>
        <taxon>Ixodida</taxon>
        <taxon>Ixodoidea</taxon>
        <taxon>Ixodidae</taxon>
        <taxon>Hyalomminae</taxon>
        <taxon>Hyalomma</taxon>
    </lineage>
</organism>